<dbReference type="Proteomes" id="UP000552935">
    <property type="component" value="Unassembled WGS sequence"/>
</dbReference>
<dbReference type="EMBL" id="SSHM01000001">
    <property type="protein sequence ID" value="THC79463.1"/>
    <property type="molecule type" value="Genomic_DNA"/>
</dbReference>
<dbReference type="Gene3D" id="3.40.50.1580">
    <property type="entry name" value="Nucleoside phosphorylase domain"/>
    <property type="match status" value="1"/>
</dbReference>
<evidence type="ECO:0000313" key="6">
    <source>
        <dbReference type="EMBL" id="THC79463.1"/>
    </source>
</evidence>
<gene>
    <name evidence="6" type="ORF">E6L36_02995</name>
    <name evidence="5" type="ORF">H0N82_10420</name>
</gene>
<name>A0A508YXV7_LACRH</name>
<dbReference type="InterPro" id="IPR035994">
    <property type="entry name" value="Nucleoside_phosphorylase_sf"/>
</dbReference>
<organism evidence="5 8">
    <name type="scientific">Lacticaseibacillus rhamnosus</name>
    <name type="common">Lactobacillus rhamnosus</name>
    <dbReference type="NCBI Taxonomy" id="47715"/>
    <lineage>
        <taxon>Bacteria</taxon>
        <taxon>Bacillati</taxon>
        <taxon>Bacillota</taxon>
        <taxon>Bacilli</taxon>
        <taxon>Lactobacillales</taxon>
        <taxon>Lactobacillaceae</taxon>
        <taxon>Lacticaseibacillus</taxon>
    </lineage>
</organism>
<evidence type="ECO:0000256" key="3">
    <source>
        <dbReference type="ARBA" id="ARBA00048447"/>
    </source>
</evidence>
<dbReference type="Pfam" id="PF01048">
    <property type="entry name" value="PNP_UDP_1"/>
    <property type="match status" value="1"/>
</dbReference>
<evidence type="ECO:0000256" key="2">
    <source>
        <dbReference type="ARBA" id="ARBA00021980"/>
    </source>
</evidence>
<dbReference type="Proteomes" id="UP000307517">
    <property type="component" value="Unassembled WGS sequence"/>
</dbReference>
<evidence type="ECO:0000313" key="7">
    <source>
        <dbReference type="Proteomes" id="UP000307517"/>
    </source>
</evidence>
<protein>
    <recommendedName>
        <fullName evidence="2">Uridine phosphorylase</fullName>
        <ecNumber evidence="1">2.4.2.3</ecNumber>
    </recommendedName>
</protein>
<dbReference type="PANTHER" id="PTHR43691:SF11">
    <property type="entry name" value="FI09636P-RELATED"/>
    <property type="match status" value="1"/>
</dbReference>
<feature type="domain" description="Nucleoside phosphorylase" evidence="4">
    <location>
        <begin position="17"/>
        <end position="215"/>
    </location>
</feature>
<evidence type="ECO:0000313" key="5">
    <source>
        <dbReference type="EMBL" id="NZA05491.1"/>
    </source>
</evidence>
<evidence type="ECO:0000259" key="4">
    <source>
        <dbReference type="Pfam" id="PF01048"/>
    </source>
</evidence>
<dbReference type="GO" id="GO:0009116">
    <property type="term" value="P:nucleoside metabolic process"/>
    <property type="evidence" value="ECO:0007669"/>
    <property type="project" value="InterPro"/>
</dbReference>
<evidence type="ECO:0000256" key="1">
    <source>
        <dbReference type="ARBA" id="ARBA00011888"/>
    </source>
</evidence>
<dbReference type="GO" id="GO:0004850">
    <property type="term" value="F:uridine phosphorylase activity"/>
    <property type="evidence" value="ECO:0007669"/>
    <property type="project" value="UniProtKB-EC"/>
</dbReference>
<comment type="catalytic activity">
    <reaction evidence="3">
        <text>uridine + phosphate = alpha-D-ribose 1-phosphate + uracil</text>
        <dbReference type="Rhea" id="RHEA:24388"/>
        <dbReference type="ChEBI" id="CHEBI:16704"/>
        <dbReference type="ChEBI" id="CHEBI:17568"/>
        <dbReference type="ChEBI" id="CHEBI:43474"/>
        <dbReference type="ChEBI" id="CHEBI:57720"/>
        <dbReference type="EC" id="2.4.2.3"/>
    </reaction>
</comment>
<dbReference type="PANTHER" id="PTHR43691">
    <property type="entry name" value="URIDINE PHOSPHORYLASE"/>
    <property type="match status" value="1"/>
</dbReference>
<accession>A0A508YXV7</accession>
<sequence>MSSEHLAHIQKGDLGEVTLIVGDPDRVALISKDWESKRKIEDSREFVLVVGMFRGHHVSVCSTGMGVGSTEICVVELIENGAKQIIRCGGCGAWRDDINPGDIIINRAMARTSGLMGDYVPDSYPAVADPLLVNKIYTGAVKNGFRVYTGIGLTTETYFFGQYRQPDISETALKVDGAKMKFWQDRGIINAEMESAVLFLLGSLYNIPVANCLVVHLSRATYKWEKPEDYNRIHQRSAESVLESVLG</sequence>
<dbReference type="AlphaFoldDB" id="A0A508YXV7"/>
<dbReference type="InterPro" id="IPR000845">
    <property type="entry name" value="Nucleoside_phosphorylase_d"/>
</dbReference>
<dbReference type="GO" id="GO:0005829">
    <property type="term" value="C:cytosol"/>
    <property type="evidence" value="ECO:0007669"/>
    <property type="project" value="TreeGrafter"/>
</dbReference>
<dbReference type="EMBL" id="JACCKI010000008">
    <property type="protein sequence ID" value="NZA05491.1"/>
    <property type="molecule type" value="Genomic_DNA"/>
</dbReference>
<proteinExistence type="predicted"/>
<comment type="caution">
    <text evidence="5">The sequence shown here is derived from an EMBL/GenBank/DDBJ whole genome shotgun (WGS) entry which is preliminary data.</text>
</comment>
<evidence type="ECO:0000313" key="8">
    <source>
        <dbReference type="Proteomes" id="UP000552935"/>
    </source>
</evidence>
<reference evidence="5 8" key="2">
    <citation type="submission" date="2020-07" db="EMBL/GenBank/DDBJ databases">
        <title>Organ Donor 1.</title>
        <authorList>
            <person name="Marsh A.J."/>
            <person name="Azcarate-Peril M.A."/>
        </authorList>
    </citation>
    <scope>NUCLEOTIDE SEQUENCE [LARGE SCALE GENOMIC DNA]</scope>
    <source>
        <strain evidence="5 8">AMC0712</strain>
    </source>
</reference>
<dbReference type="CDD" id="cd17767">
    <property type="entry name" value="UP_EcUdp-like"/>
    <property type="match status" value="1"/>
</dbReference>
<dbReference type="EC" id="2.4.2.3" evidence="1"/>
<dbReference type="SUPFAM" id="SSF53167">
    <property type="entry name" value="Purine and uridine phosphorylases"/>
    <property type="match status" value="1"/>
</dbReference>
<dbReference type="RefSeq" id="WP_005692302.1">
    <property type="nucleotide sequence ID" value="NZ_CABFNI010000018.1"/>
</dbReference>
<reference evidence="6 7" key="1">
    <citation type="submission" date="2019-04" db="EMBL/GenBank/DDBJ databases">
        <title>Genome Announcement to Ensure Probiotic Safety of Lactobacillus rhamnosus UBLR-58.</title>
        <authorList>
            <person name="Sulthana A."/>
            <person name="Lakshmi S.G."/>
            <person name="Madempudi R.S."/>
        </authorList>
    </citation>
    <scope>NUCLEOTIDE SEQUENCE [LARGE SCALE GENOMIC DNA]</scope>
    <source>
        <strain evidence="6 7">UBLR-58</strain>
    </source>
</reference>